<dbReference type="Pfam" id="PF01925">
    <property type="entry name" value="TauE"/>
    <property type="match status" value="1"/>
</dbReference>
<dbReference type="PANTHER" id="PTHR43483">
    <property type="entry name" value="MEMBRANE TRANSPORTER PROTEIN HI_0806-RELATED"/>
    <property type="match status" value="1"/>
</dbReference>
<gene>
    <name evidence="7" type="ORF">AZF00_17790</name>
</gene>
<dbReference type="PANTHER" id="PTHR43483:SF3">
    <property type="entry name" value="MEMBRANE TRANSPORTER PROTEIN HI_0806-RELATED"/>
    <property type="match status" value="1"/>
</dbReference>
<dbReference type="InterPro" id="IPR002781">
    <property type="entry name" value="TM_pro_TauE-like"/>
</dbReference>
<feature type="transmembrane region" description="Helical" evidence="6">
    <location>
        <begin position="91"/>
        <end position="111"/>
    </location>
</feature>
<organism evidence="7 8">
    <name type="scientific">Zhongshania aliphaticivorans</name>
    <dbReference type="NCBI Taxonomy" id="1470434"/>
    <lineage>
        <taxon>Bacteria</taxon>
        <taxon>Pseudomonadati</taxon>
        <taxon>Pseudomonadota</taxon>
        <taxon>Gammaproteobacteria</taxon>
        <taxon>Cellvibrionales</taxon>
        <taxon>Spongiibacteraceae</taxon>
        <taxon>Zhongshania</taxon>
    </lineage>
</organism>
<evidence type="ECO:0000256" key="5">
    <source>
        <dbReference type="ARBA" id="ARBA00023136"/>
    </source>
</evidence>
<feature type="transmembrane region" description="Helical" evidence="6">
    <location>
        <begin position="6"/>
        <end position="23"/>
    </location>
</feature>
<name>A0A127MA39_9GAMM</name>
<dbReference type="Proteomes" id="UP000074119">
    <property type="component" value="Chromosome"/>
</dbReference>
<evidence type="ECO:0000256" key="3">
    <source>
        <dbReference type="ARBA" id="ARBA00022692"/>
    </source>
</evidence>
<evidence type="ECO:0000256" key="1">
    <source>
        <dbReference type="ARBA" id="ARBA00004141"/>
    </source>
</evidence>
<dbReference type="AlphaFoldDB" id="A0A127MA39"/>
<keyword evidence="4 6" id="KW-1133">Transmembrane helix</keyword>
<dbReference type="EMBL" id="CP014544">
    <property type="protein sequence ID" value="AMO70038.1"/>
    <property type="molecule type" value="Genomic_DNA"/>
</dbReference>
<feature type="transmembrane region" description="Helical" evidence="6">
    <location>
        <begin position="35"/>
        <end position="55"/>
    </location>
</feature>
<evidence type="ECO:0000256" key="6">
    <source>
        <dbReference type="RuleBase" id="RU363041"/>
    </source>
</evidence>
<evidence type="ECO:0000256" key="2">
    <source>
        <dbReference type="ARBA" id="ARBA00009142"/>
    </source>
</evidence>
<comment type="subcellular location">
    <subcellularLocation>
        <location evidence="6">Cell membrane</location>
        <topology evidence="6">Multi-pass membrane protein</topology>
    </subcellularLocation>
    <subcellularLocation>
        <location evidence="1">Membrane</location>
        <topology evidence="1">Multi-pass membrane protein</topology>
    </subcellularLocation>
</comment>
<feature type="transmembrane region" description="Helical" evidence="6">
    <location>
        <begin position="196"/>
        <end position="216"/>
    </location>
</feature>
<reference evidence="7 8" key="1">
    <citation type="submission" date="2015-12" db="EMBL/GenBank/DDBJ databases">
        <authorList>
            <person name="Shamseldin A."/>
            <person name="Moawad H."/>
            <person name="Abd El-Rahim W.M."/>
            <person name="Sadowsky M.J."/>
        </authorList>
    </citation>
    <scope>NUCLEOTIDE SEQUENCE [LARGE SCALE GENOMIC DNA]</scope>
    <source>
        <strain evidence="7 8">SM2</strain>
    </source>
</reference>
<dbReference type="STRING" id="1470434.AZF00_17790"/>
<comment type="similarity">
    <text evidence="2 6">Belongs to the 4-toluene sulfonate uptake permease (TSUP) (TC 2.A.102) family.</text>
</comment>
<proteinExistence type="inferred from homology"/>
<accession>A0A127MA39</accession>
<evidence type="ECO:0000313" key="8">
    <source>
        <dbReference type="Proteomes" id="UP000074119"/>
    </source>
</evidence>
<dbReference type="KEGG" id="zal:AZF00_17790"/>
<sequence>MAGLLGVGGGAIAVPLLLWVFDLQEINSEIATHMALATALAAMVLTSISSTYAHASKKAVLWPVFFKLNVGVIFGSIIGVVTVVEISGSALQIAFGIFLACLAIQMAFGLSPAPSAKLPSGPGLLGAGGVIGCVSMFFGIGGGSLTVPFLIYSGVTPVKAIGTSAALGLPIAVWGTVLYAANGWNHTLMPEYSFGFVYGPAVTGIIIISPIFARLGAKIAHRMNSDQLRQAFGVTLAIVAGMIVLQNLSRYL</sequence>
<protein>
    <recommendedName>
        <fullName evidence="6">Probable membrane transporter protein</fullName>
    </recommendedName>
</protein>
<feature type="transmembrane region" description="Helical" evidence="6">
    <location>
        <begin position="61"/>
        <end position="84"/>
    </location>
</feature>
<feature type="transmembrane region" description="Helical" evidence="6">
    <location>
        <begin position="164"/>
        <end position="184"/>
    </location>
</feature>
<keyword evidence="5 6" id="KW-0472">Membrane</keyword>
<evidence type="ECO:0000256" key="4">
    <source>
        <dbReference type="ARBA" id="ARBA00022989"/>
    </source>
</evidence>
<keyword evidence="6" id="KW-1003">Cell membrane</keyword>
<keyword evidence="3 6" id="KW-0812">Transmembrane</keyword>
<feature type="transmembrane region" description="Helical" evidence="6">
    <location>
        <begin position="228"/>
        <end position="248"/>
    </location>
</feature>
<evidence type="ECO:0000313" key="7">
    <source>
        <dbReference type="EMBL" id="AMO70038.1"/>
    </source>
</evidence>
<dbReference type="GO" id="GO:0005886">
    <property type="term" value="C:plasma membrane"/>
    <property type="evidence" value="ECO:0007669"/>
    <property type="project" value="UniProtKB-SubCell"/>
</dbReference>
<feature type="transmembrane region" description="Helical" evidence="6">
    <location>
        <begin position="123"/>
        <end position="152"/>
    </location>
</feature>